<keyword evidence="3" id="KW-1185">Reference proteome</keyword>
<dbReference type="InterPro" id="IPR009495">
    <property type="entry name" value="NrsF"/>
</dbReference>
<accession>A0A5R9JGS7</accession>
<dbReference type="RefSeq" id="WP_138325578.1">
    <property type="nucleotide sequence ID" value="NZ_VCDI01000002.1"/>
</dbReference>
<evidence type="ECO:0000313" key="3">
    <source>
        <dbReference type="Proteomes" id="UP000305654"/>
    </source>
</evidence>
<proteinExistence type="predicted"/>
<comment type="caution">
    <text evidence="2">The sequence shown here is derived from an EMBL/GenBank/DDBJ whole genome shotgun (WGS) entry which is preliminary data.</text>
</comment>
<feature type="transmembrane region" description="Helical" evidence="1">
    <location>
        <begin position="164"/>
        <end position="182"/>
    </location>
</feature>
<name>A0A5R9JGS7_9PROT</name>
<reference evidence="2 3" key="1">
    <citation type="submission" date="2019-05" db="EMBL/GenBank/DDBJ databases">
        <authorList>
            <person name="Pankratov T."/>
            <person name="Grouzdev D."/>
        </authorList>
    </citation>
    <scope>NUCLEOTIDE SEQUENCE [LARGE SCALE GENOMIC DNA]</scope>
    <source>
        <strain evidence="2 3">KEBCLARHB70R</strain>
    </source>
</reference>
<keyword evidence="1" id="KW-1133">Transmembrane helix</keyword>
<sequence>MSETRLHDPLIDALAQDLSPVRPLPGPVRRACLWIAVVCLLGIGLAGFADLDRMWARLTATPDMTLAAIGAAGCAILAAIAAFISSVPGRSPWWAALPLPAAALWIGASGLGCLRTDLLPDSMVEPPSDGMHCLVFIVSFSLPLSALLVLMLRRACPLRPDLSALLIGLASASAAATLLNLFHPFDAAATDLAVHALAVGLVILLNRILGGRLLGVAS</sequence>
<dbReference type="Proteomes" id="UP000305654">
    <property type="component" value="Unassembled WGS sequence"/>
</dbReference>
<protein>
    <submittedName>
        <fullName evidence="2">DUF1109 domain-containing protein</fullName>
    </submittedName>
</protein>
<dbReference type="AlphaFoldDB" id="A0A5R9JGS7"/>
<feature type="transmembrane region" description="Helical" evidence="1">
    <location>
        <begin position="188"/>
        <end position="209"/>
    </location>
</feature>
<feature type="transmembrane region" description="Helical" evidence="1">
    <location>
        <begin position="31"/>
        <end position="49"/>
    </location>
</feature>
<gene>
    <name evidence="2" type="ORF">FE263_08960</name>
</gene>
<organism evidence="2 3">
    <name type="scientific">Lichenicoccus roseus</name>
    <dbReference type="NCBI Taxonomy" id="2683649"/>
    <lineage>
        <taxon>Bacteria</taxon>
        <taxon>Pseudomonadati</taxon>
        <taxon>Pseudomonadota</taxon>
        <taxon>Alphaproteobacteria</taxon>
        <taxon>Acetobacterales</taxon>
        <taxon>Acetobacteraceae</taxon>
        <taxon>Lichenicoccus</taxon>
    </lineage>
</organism>
<feature type="transmembrane region" description="Helical" evidence="1">
    <location>
        <begin position="64"/>
        <end position="84"/>
    </location>
</feature>
<feature type="transmembrane region" description="Helical" evidence="1">
    <location>
        <begin position="93"/>
        <end position="114"/>
    </location>
</feature>
<dbReference type="OrthoDB" id="6024860at2"/>
<feature type="transmembrane region" description="Helical" evidence="1">
    <location>
        <begin position="134"/>
        <end position="152"/>
    </location>
</feature>
<dbReference type="Pfam" id="PF06532">
    <property type="entry name" value="NrsF"/>
    <property type="match status" value="1"/>
</dbReference>
<evidence type="ECO:0000313" key="2">
    <source>
        <dbReference type="EMBL" id="TLU73498.1"/>
    </source>
</evidence>
<keyword evidence="1" id="KW-0472">Membrane</keyword>
<evidence type="ECO:0000256" key="1">
    <source>
        <dbReference type="SAM" id="Phobius"/>
    </source>
</evidence>
<dbReference type="EMBL" id="VCDI01000002">
    <property type="protein sequence ID" value="TLU73498.1"/>
    <property type="molecule type" value="Genomic_DNA"/>
</dbReference>
<keyword evidence="1" id="KW-0812">Transmembrane</keyword>